<gene>
    <name evidence="1" type="ordered locus">BAbS19_I16050</name>
</gene>
<reference evidence="1 2" key="1">
    <citation type="journal article" date="2008" name="PLoS ONE">
        <title>Genome sequence of Brucella abortus vaccine strain S19 compared to virulent strains yields candidate virulence genes.</title>
        <authorList>
            <person name="Crasta O.R."/>
            <person name="Folkerts O."/>
            <person name="Fei Z."/>
            <person name="Mane S.P."/>
            <person name="Evans C."/>
            <person name="Martino-Catt S."/>
            <person name="Bricker B."/>
            <person name="Yu G."/>
            <person name="Du L."/>
            <person name="Sobral B.W."/>
        </authorList>
    </citation>
    <scope>NUCLEOTIDE SEQUENCE [LARGE SCALE GENOMIC DNA]</scope>
    <source>
        <strain evidence="1 2">S19</strain>
    </source>
</reference>
<dbReference type="InterPro" id="IPR038301">
    <property type="entry name" value="AraC-like_sf"/>
</dbReference>
<dbReference type="HOGENOM" id="CLU_114005_0_0_5"/>
<dbReference type="InterPro" id="IPR010848">
    <property type="entry name" value="DUF1465"/>
</dbReference>
<dbReference type="Gene3D" id="1.10.8.930">
    <property type="entry name" value="Protein of unknown function DUF1465"/>
    <property type="match status" value="1"/>
</dbReference>
<dbReference type="AlphaFoldDB" id="A0A0F6AS76"/>
<accession>A0A0F6AS76</accession>
<protein>
    <recommendedName>
        <fullName evidence="3">DUF1465 family protein</fullName>
    </recommendedName>
</protein>
<dbReference type="Proteomes" id="UP000002565">
    <property type="component" value="Chromosome 1"/>
</dbReference>
<name>A0A0F6AS76_BRUA1</name>
<evidence type="ECO:0008006" key="3">
    <source>
        <dbReference type="Google" id="ProtNLM"/>
    </source>
</evidence>
<organism evidence="1 2">
    <name type="scientific">Brucella abortus (strain S19)</name>
    <dbReference type="NCBI Taxonomy" id="430066"/>
    <lineage>
        <taxon>Bacteria</taxon>
        <taxon>Pseudomonadati</taxon>
        <taxon>Pseudomonadota</taxon>
        <taxon>Alphaproteobacteria</taxon>
        <taxon>Hyphomicrobiales</taxon>
        <taxon>Brucellaceae</taxon>
        <taxon>Brucella/Ochrobactrum group</taxon>
        <taxon>Brucella</taxon>
    </lineage>
</organism>
<dbReference type="KEGG" id="bmc:BAbS19_I16050"/>
<sequence>MYEGAVYRGLVQRGCFVLASLMVEQRFNNFIRVRSSGGCAKRNGLPASGREGGREVISEQGQMPSNMISLAECMVFSDSFKPIYAQGMDMVEEAASYLDGEGREEARNLSRVAATLYAAESMRLTTRLMQIASWLLLQRAARSGEMTRPQVSAEKAEVRLDTPSAGEAAPGWNELPLAFVDLVERSMRLQARVRRMDREVYGEVMALQRVPRGNPVSEQIVLLKTAFGTQ</sequence>
<proteinExistence type="predicted"/>
<evidence type="ECO:0000313" key="1">
    <source>
        <dbReference type="EMBL" id="ACD73089.1"/>
    </source>
</evidence>
<evidence type="ECO:0000313" key="2">
    <source>
        <dbReference type="Proteomes" id="UP000002565"/>
    </source>
</evidence>
<dbReference type="Pfam" id="PF07323">
    <property type="entry name" value="DUF1465"/>
    <property type="match status" value="1"/>
</dbReference>
<dbReference type="EMBL" id="CP000887">
    <property type="protein sequence ID" value="ACD73089.1"/>
    <property type="molecule type" value="Genomic_DNA"/>
</dbReference>